<dbReference type="EMBL" id="KV465100">
    <property type="protein sequence ID" value="OCA13666.1"/>
    <property type="molecule type" value="Genomic_DNA"/>
</dbReference>
<feature type="region of interest" description="Disordered" evidence="1">
    <location>
        <begin position="249"/>
        <end position="274"/>
    </location>
</feature>
<reference evidence="2" key="3">
    <citation type="submission" date="2016-05" db="EMBL/GenBank/DDBJ databases">
        <title>WGS assembly of Xenopus tropicalis.</title>
        <authorList>
            <person name="Sessions A."/>
            <person name="Jenkins J."/>
            <person name="Mitros T."/>
            <person name="Lyons J.T."/>
            <person name="Dichmann D.S."/>
            <person name="Robert J."/>
            <person name="Harland R.M."/>
            <person name="Rokhsar D.S."/>
        </authorList>
    </citation>
    <scope>NUCLEOTIDE SEQUENCE</scope>
    <source>
        <strain evidence="2">Nigerian</strain>
    </source>
</reference>
<reference evidence="2" key="2">
    <citation type="journal article" date="2010" name="Science">
        <title>The genome of the Western clawed frog Xenopus tropicalis.</title>
        <authorList>
            <person name="Hellsten U."/>
            <person name="Harland R.M."/>
            <person name="Gilchrist M.J."/>
            <person name="Hendrix D."/>
            <person name="Jurka J."/>
            <person name="Kapitonov V."/>
            <person name="Ovcharenko I."/>
            <person name="Putnam N.H."/>
            <person name="Shu S."/>
            <person name="Taher L."/>
            <person name="Blitz I.L."/>
            <person name="Blumberg B."/>
            <person name="Dichmann D.S."/>
            <person name="Dubchak I."/>
            <person name="Amaya E."/>
            <person name="Detter J.C."/>
            <person name="Fletcher R."/>
            <person name="Gerhard D.S."/>
            <person name="Goodstein D."/>
            <person name="Graves T."/>
            <person name="Grigoriev I.V."/>
            <person name="Grimwood J."/>
            <person name="Kawashima T."/>
            <person name="Lindquist E."/>
            <person name="Lucas S.M."/>
            <person name="Mead P.E."/>
            <person name="Mitros T."/>
            <person name="Ogino H."/>
            <person name="Ohta Y."/>
            <person name="Poliakov A.V."/>
            <person name="Pollet N."/>
            <person name="Robert J."/>
            <person name="Salamov A."/>
            <person name="Sater A.K."/>
            <person name="Schmutz J."/>
            <person name="Terry A."/>
            <person name="Vize P.D."/>
            <person name="Warren W.C."/>
            <person name="Wells D."/>
            <person name="Wills A."/>
            <person name="Wilson R.K."/>
            <person name="Zimmerman L.B."/>
            <person name="Zorn A.M."/>
            <person name="Grainger R."/>
            <person name="Grammer T."/>
            <person name="Khokha M.K."/>
            <person name="Richardson P.M."/>
            <person name="Rokhsar D.S."/>
        </authorList>
    </citation>
    <scope>NUCLEOTIDE SEQUENCE [LARGE SCALE GENOMIC DNA]</scope>
    <source>
        <strain evidence="2">Nigerian</strain>
    </source>
</reference>
<feature type="compositionally biased region" description="Polar residues" evidence="1">
    <location>
        <begin position="260"/>
        <end position="274"/>
    </location>
</feature>
<evidence type="ECO:0000256" key="1">
    <source>
        <dbReference type="SAM" id="MobiDB-lite"/>
    </source>
</evidence>
<reference evidence="2" key="1">
    <citation type="submission" date="2009-11" db="EMBL/GenBank/DDBJ databases">
        <authorList>
            <consortium name="US DOE Joint Genome Institute (JGI-PGF)"/>
            <person name="Ottilar R."/>
            <person name="Schmutz J."/>
            <person name="Salamov A."/>
            <person name="Cheng J.F."/>
            <person name="Lucas S."/>
            <person name="Pitluck S."/>
            <person name="Gundlach H."/>
            <person name="Guo Y."/>
            <person name="Haberer G."/>
            <person name="Nasrallah J."/>
            <person name="Mayer K.F.X."/>
            <person name="van de Peer Y."/>
            <person name="Weigel D."/>
            <person name="Grigoriev I.V."/>
        </authorList>
    </citation>
    <scope>NUCLEOTIDE SEQUENCE</scope>
    <source>
        <strain evidence="2">Nigerian</strain>
    </source>
</reference>
<protein>
    <submittedName>
        <fullName evidence="2">Uncharacterized protein</fullName>
    </submittedName>
</protein>
<evidence type="ECO:0000313" key="2">
    <source>
        <dbReference type="EMBL" id="OCA13666.1"/>
    </source>
</evidence>
<gene>
    <name evidence="2" type="ORF">XENTR_v90029971mg</name>
</gene>
<dbReference type="AlphaFoldDB" id="A0A1B8XSP1"/>
<name>A0A1B8XSP1_XENTR</name>
<organism evidence="2">
    <name type="scientific">Xenopus tropicalis</name>
    <name type="common">Western clawed frog</name>
    <name type="synonym">Silurana tropicalis</name>
    <dbReference type="NCBI Taxonomy" id="8364"/>
    <lineage>
        <taxon>Eukaryota</taxon>
        <taxon>Metazoa</taxon>
        <taxon>Chordata</taxon>
        <taxon>Craniata</taxon>
        <taxon>Vertebrata</taxon>
        <taxon>Euteleostomi</taxon>
        <taxon>Amphibia</taxon>
        <taxon>Batrachia</taxon>
        <taxon>Anura</taxon>
        <taxon>Pipoidea</taxon>
        <taxon>Pipidae</taxon>
        <taxon>Xenopodinae</taxon>
        <taxon>Xenopus</taxon>
        <taxon>Silurana</taxon>
    </lineage>
</organism>
<sequence>MYWGGHGQRPLNGRGWSQVLSGCGRGRVFVEARLGGLLVIWYQGLGVPPLGRSAAYIHQCSAVQLVTRAYSLEALRGGIRSPFQGGAAEGALCHITAVLQIQTWFYCSAHSARTCTPCLSVSVPLCVPSWHICVCVWAPANLCQLLPQAPSSQFHPVNPPPHGNAQLYGVGALHLHGDPPWGAGHPPTCDPLWLLGPGPQLVLPLLTVISPPHAFGSSSYSIRHSISMPAMRNSPTFKSFEERVGSLKGRVSLGGGESGNFHSPDNNPQDSAPF</sequence>
<proteinExistence type="predicted"/>
<accession>A0A1B8XSP1</accession>